<name>A0A6B8MA06_9HYPH</name>
<dbReference type="InterPro" id="IPR038255">
    <property type="entry name" value="PBS_linker_sf"/>
</dbReference>
<feature type="domain" description="DUF4214" evidence="1">
    <location>
        <begin position="776"/>
        <end position="836"/>
    </location>
</feature>
<dbReference type="RefSeq" id="WP_016921414.1">
    <property type="nucleotide sequence ID" value="NZ_CP044331.1"/>
</dbReference>
<feature type="domain" description="DUF4214" evidence="1">
    <location>
        <begin position="622"/>
        <end position="689"/>
    </location>
</feature>
<dbReference type="Gene3D" id="1.10.3130.20">
    <property type="entry name" value="Phycobilisome linker domain"/>
    <property type="match status" value="2"/>
</dbReference>
<sequence length="977" mass="101679">MEWDTTTTDVSTLNADGGATRTVSDVNANGSLRDKTVTTVSGDRRLTMIARDVDGNGANDQTEAVQIQADGATVDTVSNLQTDGSVKSKRMSTVSGDGLSSQTDFSELTTHYNFVWVGYWLPVPYQSLDVIKAVTDVITLNADGGRVDTFTQYMGPVSGTISERIVTTTSDDGLSVSKQWTASNGAAAINQTSSDVTTYNADGSTTRVVTDQLPGGGSGVGSGGSGLLDKAVIDVSASTLKTTYQLDVNGDGTFDRTGISTVGVDGASAGTITIKNLDGSLRQKEAAATSLDGLRQNLTRDSNGDGAYDHFESGRQEASGATSRVVWETKSSGALGDRIVTLASANGLATTEALDTNGDGVVDWSQLSVEKINANGSRTTTLSDLNANGTLRDRIVTTFSANGLSKTSQINLNGLGNAIETETDVTTLNADGSLTRTVTDLYADSSLKGKSVFTASANGKSATTTIDIDGDAVTDKTISVNEDADGIKVSTVTFKDGATATTTTSFDGLTTTMTTSAGVTQRRAELGDGTGSYSWNSTDSHGNSLASSSHTIDENKIDAYVYSSQNSSGTIRIETDALQQYLSKAERLYDAAFDRDMFVDERELIGKYINSSTNAFDANQLANDLMNATEFSTRYGALSNLQFVERVYANALGRAASASEAASYVKQLNAGTLTRADLLNAISENAEHIADGNAHAATNNSVQSAASFALDHTVDKQQAEDMVTRLYQTALGRDPTATELSNGYQAIVEGSGTEAGLANNIVSPQWVWWPYIANPSQFDQTYGSLSNADFVTRLYLNSMGRNPTAAESSDWTAMLDNGAVTRGDMIYALAESLEHLAYMGSQAGQAVTASNQTLNYGENAIVRINGGGNTINASSGDILTIGGNGAGGVNNIVNISNGSASLLSNSRMDVLGSRNVVTSGLGSALGVNGDDNVLSANGDGVWINGGSGNIVSGSGNTIAVAANLSVDVVDDGNSINA</sequence>
<reference evidence="2 3" key="1">
    <citation type="submission" date="2019-09" db="EMBL/GenBank/DDBJ databases">
        <title>Isolation and complete genome sequencing of Methylocystis species.</title>
        <authorList>
            <person name="Rumah B.L."/>
            <person name="Stead C.E."/>
            <person name="Stevens B.C."/>
            <person name="Minton N.P."/>
            <person name="Grosse-Honebrink A."/>
            <person name="Zhang Y."/>
        </authorList>
    </citation>
    <scope>NUCLEOTIDE SEQUENCE [LARGE SCALE GENOMIC DNA]</scope>
    <source>
        <strain evidence="2 3">BRCS2</strain>
    </source>
</reference>
<dbReference type="Proteomes" id="UP000422569">
    <property type="component" value="Chromosome"/>
</dbReference>
<evidence type="ECO:0000313" key="3">
    <source>
        <dbReference type="Proteomes" id="UP000422569"/>
    </source>
</evidence>
<dbReference type="InterPro" id="IPR025282">
    <property type="entry name" value="DUF4214"/>
</dbReference>
<evidence type="ECO:0000259" key="1">
    <source>
        <dbReference type="Pfam" id="PF13946"/>
    </source>
</evidence>
<protein>
    <submittedName>
        <fullName evidence="2">DUF4214 domain-containing protein</fullName>
    </submittedName>
</protein>
<dbReference type="KEGG" id="mpar:F7D14_08450"/>
<dbReference type="AlphaFoldDB" id="A0A6B8MA06"/>
<keyword evidence="3" id="KW-1185">Reference proteome</keyword>
<proteinExistence type="predicted"/>
<gene>
    <name evidence="2" type="ORF">F7D14_08450</name>
</gene>
<evidence type="ECO:0000313" key="2">
    <source>
        <dbReference type="EMBL" id="QGM97490.1"/>
    </source>
</evidence>
<accession>A0A6B8MA06</accession>
<dbReference type="Pfam" id="PF13946">
    <property type="entry name" value="DUF4214"/>
    <property type="match status" value="2"/>
</dbReference>
<organism evidence="2 3">
    <name type="scientific">Methylocystis parvus</name>
    <dbReference type="NCBI Taxonomy" id="134"/>
    <lineage>
        <taxon>Bacteria</taxon>
        <taxon>Pseudomonadati</taxon>
        <taxon>Pseudomonadota</taxon>
        <taxon>Alphaproteobacteria</taxon>
        <taxon>Hyphomicrobiales</taxon>
        <taxon>Methylocystaceae</taxon>
        <taxon>Methylocystis</taxon>
    </lineage>
</organism>
<dbReference type="EMBL" id="CP044331">
    <property type="protein sequence ID" value="QGM97490.1"/>
    <property type="molecule type" value="Genomic_DNA"/>
</dbReference>